<evidence type="ECO:0000313" key="2">
    <source>
        <dbReference type="EMBL" id="TEB32970.1"/>
    </source>
</evidence>
<evidence type="ECO:0000256" key="1">
    <source>
        <dbReference type="SAM" id="MobiDB-lite"/>
    </source>
</evidence>
<evidence type="ECO:0000313" key="3">
    <source>
        <dbReference type="Proteomes" id="UP000298030"/>
    </source>
</evidence>
<feature type="compositionally biased region" description="Basic residues" evidence="1">
    <location>
        <begin position="1"/>
        <end position="11"/>
    </location>
</feature>
<protein>
    <submittedName>
        <fullName evidence="2">Uncharacterized protein</fullName>
    </submittedName>
</protein>
<feature type="region of interest" description="Disordered" evidence="1">
    <location>
        <begin position="1"/>
        <end position="58"/>
    </location>
</feature>
<feature type="compositionally biased region" description="Polar residues" evidence="1">
    <location>
        <begin position="23"/>
        <end position="32"/>
    </location>
</feature>
<accession>A0A4Y7TFN3</accession>
<reference evidence="2 3" key="1">
    <citation type="journal article" date="2019" name="Nat. Ecol. Evol.">
        <title>Megaphylogeny resolves global patterns of mushroom evolution.</title>
        <authorList>
            <person name="Varga T."/>
            <person name="Krizsan K."/>
            <person name="Foldi C."/>
            <person name="Dima B."/>
            <person name="Sanchez-Garcia M."/>
            <person name="Sanchez-Ramirez S."/>
            <person name="Szollosi G.J."/>
            <person name="Szarkandi J.G."/>
            <person name="Papp V."/>
            <person name="Albert L."/>
            <person name="Andreopoulos W."/>
            <person name="Angelini C."/>
            <person name="Antonin V."/>
            <person name="Barry K.W."/>
            <person name="Bougher N.L."/>
            <person name="Buchanan P."/>
            <person name="Buyck B."/>
            <person name="Bense V."/>
            <person name="Catcheside P."/>
            <person name="Chovatia M."/>
            <person name="Cooper J."/>
            <person name="Damon W."/>
            <person name="Desjardin D."/>
            <person name="Finy P."/>
            <person name="Geml J."/>
            <person name="Haridas S."/>
            <person name="Hughes K."/>
            <person name="Justo A."/>
            <person name="Karasinski D."/>
            <person name="Kautmanova I."/>
            <person name="Kiss B."/>
            <person name="Kocsube S."/>
            <person name="Kotiranta H."/>
            <person name="LaButti K.M."/>
            <person name="Lechner B.E."/>
            <person name="Liimatainen K."/>
            <person name="Lipzen A."/>
            <person name="Lukacs Z."/>
            <person name="Mihaltcheva S."/>
            <person name="Morgado L.N."/>
            <person name="Niskanen T."/>
            <person name="Noordeloos M.E."/>
            <person name="Ohm R.A."/>
            <person name="Ortiz-Santana B."/>
            <person name="Ovrebo C."/>
            <person name="Racz N."/>
            <person name="Riley R."/>
            <person name="Savchenko A."/>
            <person name="Shiryaev A."/>
            <person name="Soop K."/>
            <person name="Spirin V."/>
            <person name="Szebenyi C."/>
            <person name="Tomsovsky M."/>
            <person name="Tulloss R.E."/>
            <person name="Uehling J."/>
            <person name="Grigoriev I.V."/>
            <person name="Vagvolgyi C."/>
            <person name="Papp T."/>
            <person name="Martin F.M."/>
            <person name="Miettinen O."/>
            <person name="Hibbett D.S."/>
            <person name="Nagy L.G."/>
        </authorList>
    </citation>
    <scope>NUCLEOTIDE SEQUENCE [LARGE SCALE GENOMIC DNA]</scope>
    <source>
        <strain evidence="2 3">FP101781</strain>
    </source>
</reference>
<dbReference type="AlphaFoldDB" id="A0A4Y7TFN3"/>
<comment type="caution">
    <text evidence="2">The sequence shown here is derived from an EMBL/GenBank/DDBJ whole genome shotgun (WGS) entry which is preliminary data.</text>
</comment>
<sequence length="281" mass="30542">MTKVHRNKTKRQLVPVKPERPSRNTTRQQPGGSQEPTSQTESSSRRPATRPEGATLELMEGDAICKRCKGRRGDCWRVGSTRRGRGRPAKRPVVIGAMTYGRCTSCRAANVPCTVDAPSEATPTQAVQHQNKNVLNHRAAGLSAPRSTSAIVPLATHPKLERSPYGTHLLFEDVTSTIYCATDVLEDSIQHLRVSVQELHKAIPSVKLPGNVSLPSPQMVAADNKHHALIKHYTSPSIQEAITVSNASINHLQEAVNRLVAVLSGLPPPDSDSEDSDVLDD</sequence>
<feature type="compositionally biased region" description="Low complexity" evidence="1">
    <location>
        <begin position="33"/>
        <end position="46"/>
    </location>
</feature>
<dbReference type="Proteomes" id="UP000298030">
    <property type="component" value="Unassembled WGS sequence"/>
</dbReference>
<keyword evidence="3" id="KW-1185">Reference proteome</keyword>
<dbReference type="EMBL" id="QPFP01000013">
    <property type="protein sequence ID" value="TEB32970.1"/>
    <property type="molecule type" value="Genomic_DNA"/>
</dbReference>
<organism evidence="2 3">
    <name type="scientific">Coprinellus micaceus</name>
    <name type="common">Glistening ink-cap mushroom</name>
    <name type="synonym">Coprinus micaceus</name>
    <dbReference type="NCBI Taxonomy" id="71717"/>
    <lineage>
        <taxon>Eukaryota</taxon>
        <taxon>Fungi</taxon>
        <taxon>Dikarya</taxon>
        <taxon>Basidiomycota</taxon>
        <taxon>Agaricomycotina</taxon>
        <taxon>Agaricomycetes</taxon>
        <taxon>Agaricomycetidae</taxon>
        <taxon>Agaricales</taxon>
        <taxon>Agaricineae</taxon>
        <taxon>Psathyrellaceae</taxon>
        <taxon>Coprinellus</taxon>
    </lineage>
</organism>
<name>A0A4Y7TFN3_COPMI</name>
<proteinExistence type="predicted"/>
<gene>
    <name evidence="2" type="ORF">FA13DRAFT_1790047</name>
</gene>